<protein>
    <submittedName>
        <fullName evidence="1">Uncharacterized protein</fullName>
    </submittedName>
</protein>
<evidence type="ECO:0000313" key="1">
    <source>
        <dbReference type="EMBL" id="MBX34817.1"/>
    </source>
</evidence>
<dbReference type="AlphaFoldDB" id="A0A2P2MX72"/>
<sequence length="33" mass="3767">MMQVTVLGADFIACNNSTCCDAKPVFYLCFFWK</sequence>
<name>A0A2P2MX72_RHIMU</name>
<organism evidence="1">
    <name type="scientific">Rhizophora mucronata</name>
    <name type="common">Asiatic mangrove</name>
    <dbReference type="NCBI Taxonomy" id="61149"/>
    <lineage>
        <taxon>Eukaryota</taxon>
        <taxon>Viridiplantae</taxon>
        <taxon>Streptophyta</taxon>
        <taxon>Embryophyta</taxon>
        <taxon>Tracheophyta</taxon>
        <taxon>Spermatophyta</taxon>
        <taxon>Magnoliopsida</taxon>
        <taxon>eudicotyledons</taxon>
        <taxon>Gunneridae</taxon>
        <taxon>Pentapetalae</taxon>
        <taxon>rosids</taxon>
        <taxon>fabids</taxon>
        <taxon>Malpighiales</taxon>
        <taxon>Rhizophoraceae</taxon>
        <taxon>Rhizophora</taxon>
    </lineage>
</organism>
<dbReference type="EMBL" id="GGEC01054333">
    <property type="protein sequence ID" value="MBX34817.1"/>
    <property type="molecule type" value="Transcribed_RNA"/>
</dbReference>
<proteinExistence type="predicted"/>
<accession>A0A2P2MX72</accession>
<reference evidence="1" key="1">
    <citation type="submission" date="2018-02" db="EMBL/GenBank/DDBJ databases">
        <title>Rhizophora mucronata_Transcriptome.</title>
        <authorList>
            <person name="Meera S.P."/>
            <person name="Sreeshan A."/>
            <person name="Augustine A."/>
        </authorList>
    </citation>
    <scope>NUCLEOTIDE SEQUENCE</scope>
    <source>
        <tissue evidence="1">Leaf</tissue>
    </source>
</reference>